<dbReference type="InterPro" id="IPR039426">
    <property type="entry name" value="TonB-dep_rcpt-like"/>
</dbReference>
<dbReference type="InterPro" id="IPR000531">
    <property type="entry name" value="Beta-barrel_TonB"/>
</dbReference>
<gene>
    <name evidence="12" type="ORF">EDC16_104206</name>
    <name evidence="13" type="ORF">FHQ21_06530</name>
</gene>
<dbReference type="GO" id="GO:0015344">
    <property type="term" value="F:siderophore uptake transmembrane transporter activity"/>
    <property type="evidence" value="ECO:0007669"/>
    <property type="project" value="TreeGrafter"/>
</dbReference>
<keyword evidence="15" id="KW-1185">Reference proteome</keyword>
<reference evidence="13 15" key="2">
    <citation type="submission" date="2019-05" db="EMBL/GenBank/DDBJ databases">
        <title>Pasteurellaceae isolates from reptiles.</title>
        <authorList>
            <person name="Bojesen A.M."/>
            <person name="Lund E."/>
        </authorList>
    </citation>
    <scope>NUCLEOTIDE SEQUENCE [LARGE SCALE GENOMIC DNA]</scope>
    <source>
        <strain evidence="13 15">ELNT2x</strain>
    </source>
</reference>
<evidence type="ECO:0000313" key="15">
    <source>
        <dbReference type="Proteomes" id="UP000305526"/>
    </source>
</evidence>
<comment type="subcellular location">
    <subcellularLocation>
        <location evidence="1 8">Cell outer membrane</location>
        <topology evidence="1 8">Multi-pass membrane protein</topology>
    </subcellularLocation>
</comment>
<dbReference type="Proteomes" id="UP000294619">
    <property type="component" value="Unassembled WGS sequence"/>
</dbReference>
<evidence type="ECO:0000256" key="2">
    <source>
        <dbReference type="ARBA" id="ARBA00022448"/>
    </source>
</evidence>
<reference evidence="12 14" key="1">
    <citation type="submission" date="2019-03" db="EMBL/GenBank/DDBJ databases">
        <title>Genomic Encyclopedia of Type Strains, Phase IV (KMG-IV): sequencing the most valuable type-strain genomes for metagenomic binning, comparative biology and taxonomic classification.</title>
        <authorList>
            <person name="Goeker M."/>
        </authorList>
    </citation>
    <scope>NUCLEOTIDE SEQUENCE [LARGE SCALE GENOMIC DNA]</scope>
    <source>
        <strain evidence="12 14">DSM 28140</strain>
    </source>
</reference>
<dbReference type="Gene3D" id="2.170.130.10">
    <property type="entry name" value="TonB-dependent receptor, plug domain"/>
    <property type="match status" value="1"/>
</dbReference>
<evidence type="ECO:0000313" key="14">
    <source>
        <dbReference type="Proteomes" id="UP000294619"/>
    </source>
</evidence>
<comment type="similarity">
    <text evidence="8 9">Belongs to the TonB-dependent receptor family.</text>
</comment>
<keyword evidence="12" id="KW-0675">Receptor</keyword>
<keyword evidence="6 8" id="KW-0472">Membrane</keyword>
<evidence type="ECO:0000313" key="12">
    <source>
        <dbReference type="EMBL" id="TCV88016.1"/>
    </source>
</evidence>
<dbReference type="GO" id="GO:0009279">
    <property type="term" value="C:cell outer membrane"/>
    <property type="evidence" value="ECO:0007669"/>
    <property type="project" value="UniProtKB-SubCell"/>
</dbReference>
<keyword evidence="5 9" id="KW-0798">TonB box</keyword>
<feature type="domain" description="TonB-dependent receptor plug" evidence="11">
    <location>
        <begin position="63"/>
        <end position="169"/>
    </location>
</feature>
<evidence type="ECO:0000256" key="3">
    <source>
        <dbReference type="ARBA" id="ARBA00022452"/>
    </source>
</evidence>
<keyword evidence="2 8" id="KW-0813">Transport</keyword>
<dbReference type="AlphaFoldDB" id="A0A4R3Y824"/>
<dbReference type="InterPro" id="IPR037066">
    <property type="entry name" value="Plug_dom_sf"/>
</dbReference>
<keyword evidence="3 8" id="KW-1134">Transmembrane beta strand</keyword>
<dbReference type="Gene3D" id="2.40.170.20">
    <property type="entry name" value="TonB-dependent receptor, beta-barrel domain"/>
    <property type="match status" value="1"/>
</dbReference>
<dbReference type="EMBL" id="SMCP01000004">
    <property type="protein sequence ID" value="TCV88016.1"/>
    <property type="molecule type" value="Genomic_DNA"/>
</dbReference>
<sequence length="761" mass="84182">MNYSIISRFIALVCCGLLPATGGYTDQGSQDELQLDDLKVLGLPRTTSQKTFSIPGAVSAVGENRKMQSLDSVVRALPGTFTNINPTQGTVSVNIRGMTGFGRVNTMVDDVPQTFYGTSSNSSSKYHSENGGYGPSSQFGVMIDPNFLTGISVTRGFSQGAQGVNALNGHSNLRTIGVDDVVFADSNIGLLSKYNYGTNGLGKNAMLAVAAKQSAFDSGSIGAMLAYSGGKEKANYKRGDGTHSIQNDYVRRLDQSPRSWLAKFDLSPSALHKIELAARGYQNSVGGRQTKNSNYYLRYKFDPASPLIDFTLLGAYTDNRQLYDSDANIWQLDKAKTDNRSYYLDINNISTLHWQDFTSRLTLGSSVMTNTYAKKALGVNKDNYDYTPFSPVGRQTIYSLYLINELTYQNFTLNTGLTYVDGTVRGHKGSCHALGNSDNSFADLGCFPKNAASMKLNNKSLQPSVMLSWDLNPWFKPFISYSQSTRIPNTQEVFFNNEGSGSMNPYLKPEKAKTYQIGFNSEKENIFTDNDFLGFKLTAYVNHIKNYIHSQSFYITRSGTRITDLNHPDLYGDFHAQMYINALNPIKHRGIEIALEYDSDTLFANLSYSRQKTTLPLDVSSSIGTGFGTTSLTYLPEDYGTLTLGGRFFERDLTIGSIFKYTGKSRREVPNGLEVDKYGNDSQALPKIPIIIDLYATYRLNKHVLLKASVQNLSNKNYVDALNSLNSTGSQVGTDKDDNYVYSFTNSARGRTFLLGAEIRF</sequence>
<dbReference type="EMBL" id="VDGV01000047">
    <property type="protein sequence ID" value="TNG91781.1"/>
    <property type="molecule type" value="Genomic_DNA"/>
</dbReference>
<feature type="domain" description="TonB-dependent receptor-like beta-barrel" evidence="10">
    <location>
        <begin position="240"/>
        <end position="713"/>
    </location>
</feature>
<evidence type="ECO:0000256" key="6">
    <source>
        <dbReference type="ARBA" id="ARBA00023136"/>
    </source>
</evidence>
<dbReference type="Proteomes" id="UP000305526">
    <property type="component" value="Unassembled WGS sequence"/>
</dbReference>
<protein>
    <submittedName>
        <fullName evidence="12">Hemoglobin/transferrin/lactoferrin receptor protein</fullName>
    </submittedName>
    <submittedName>
        <fullName evidence="13">TonB-dependent receptor</fullName>
    </submittedName>
</protein>
<dbReference type="GO" id="GO:0044718">
    <property type="term" value="P:siderophore transmembrane transport"/>
    <property type="evidence" value="ECO:0007669"/>
    <property type="project" value="TreeGrafter"/>
</dbReference>
<dbReference type="PROSITE" id="PS52016">
    <property type="entry name" value="TONB_DEPENDENT_REC_3"/>
    <property type="match status" value="1"/>
</dbReference>
<evidence type="ECO:0000256" key="4">
    <source>
        <dbReference type="ARBA" id="ARBA00022692"/>
    </source>
</evidence>
<dbReference type="Pfam" id="PF07715">
    <property type="entry name" value="Plug"/>
    <property type="match status" value="1"/>
</dbReference>
<dbReference type="PANTHER" id="PTHR30069">
    <property type="entry name" value="TONB-DEPENDENT OUTER MEMBRANE RECEPTOR"/>
    <property type="match status" value="1"/>
</dbReference>
<dbReference type="InterPro" id="IPR036942">
    <property type="entry name" value="Beta-barrel_TonB_sf"/>
</dbReference>
<evidence type="ECO:0000256" key="8">
    <source>
        <dbReference type="PROSITE-ProRule" id="PRU01360"/>
    </source>
</evidence>
<organism evidence="12 14">
    <name type="scientific">Testudinibacter aquarius</name>
    <dbReference type="NCBI Taxonomy" id="1524974"/>
    <lineage>
        <taxon>Bacteria</taxon>
        <taxon>Pseudomonadati</taxon>
        <taxon>Pseudomonadota</taxon>
        <taxon>Gammaproteobacteria</taxon>
        <taxon>Pasteurellales</taxon>
        <taxon>Pasteurellaceae</taxon>
        <taxon>Testudinibacter</taxon>
    </lineage>
</organism>
<evidence type="ECO:0000259" key="10">
    <source>
        <dbReference type="Pfam" id="PF00593"/>
    </source>
</evidence>
<dbReference type="Pfam" id="PF00593">
    <property type="entry name" value="TonB_dep_Rec_b-barrel"/>
    <property type="match status" value="1"/>
</dbReference>
<name>A0A4R3Y824_9PAST</name>
<evidence type="ECO:0000259" key="11">
    <source>
        <dbReference type="Pfam" id="PF07715"/>
    </source>
</evidence>
<evidence type="ECO:0000256" key="7">
    <source>
        <dbReference type="ARBA" id="ARBA00023237"/>
    </source>
</evidence>
<dbReference type="InterPro" id="IPR012910">
    <property type="entry name" value="Plug_dom"/>
</dbReference>
<dbReference type="SUPFAM" id="SSF56935">
    <property type="entry name" value="Porins"/>
    <property type="match status" value="1"/>
</dbReference>
<evidence type="ECO:0000256" key="9">
    <source>
        <dbReference type="RuleBase" id="RU003357"/>
    </source>
</evidence>
<dbReference type="PANTHER" id="PTHR30069:SF50">
    <property type="entry name" value="TONB-DEPENDENT RECEPTOR HI_1217-RELATED"/>
    <property type="match status" value="1"/>
</dbReference>
<evidence type="ECO:0000256" key="1">
    <source>
        <dbReference type="ARBA" id="ARBA00004571"/>
    </source>
</evidence>
<evidence type="ECO:0000256" key="5">
    <source>
        <dbReference type="ARBA" id="ARBA00023077"/>
    </source>
</evidence>
<comment type="caution">
    <text evidence="12">The sequence shown here is derived from an EMBL/GenBank/DDBJ whole genome shotgun (WGS) entry which is preliminary data.</text>
</comment>
<keyword evidence="7 8" id="KW-0998">Cell outer membrane</keyword>
<evidence type="ECO:0000313" key="13">
    <source>
        <dbReference type="EMBL" id="TNG91781.1"/>
    </source>
</evidence>
<dbReference type="RefSeq" id="WP_132966368.1">
    <property type="nucleotide sequence ID" value="NZ_LEKL01000009.1"/>
</dbReference>
<proteinExistence type="inferred from homology"/>
<accession>A0A4R3Y824</accession>
<keyword evidence="4 8" id="KW-0812">Transmembrane</keyword>